<evidence type="ECO:0000256" key="2">
    <source>
        <dbReference type="ARBA" id="ARBA00005642"/>
    </source>
</evidence>
<evidence type="ECO:0000256" key="1">
    <source>
        <dbReference type="ARBA" id="ARBA00000385"/>
    </source>
</evidence>
<dbReference type="OrthoDB" id="9802309at2"/>
<dbReference type="GO" id="GO:1990481">
    <property type="term" value="P:mRNA pseudouridine synthesis"/>
    <property type="evidence" value="ECO:0007669"/>
    <property type="project" value="TreeGrafter"/>
</dbReference>
<proteinExistence type="inferred from homology"/>
<evidence type="ECO:0000256" key="4">
    <source>
        <dbReference type="ARBA" id="ARBA00023235"/>
    </source>
</evidence>
<comment type="similarity">
    <text evidence="2 5">Belongs to the pseudouridine synthase TruB family. Type 1 subfamily.</text>
</comment>
<dbReference type="EMBL" id="NAAD01000001">
    <property type="protein sequence ID" value="ORJ63455.1"/>
    <property type="molecule type" value="Genomic_DNA"/>
</dbReference>
<keyword evidence="3 5" id="KW-0819">tRNA processing</keyword>
<reference evidence="8 9" key="1">
    <citation type="submission" date="2017-03" db="EMBL/GenBank/DDBJ databases">
        <title>Genome sequence of Geothermobacter sp. EPR-M, Deep-Sea Iron Reducer.</title>
        <authorList>
            <person name="Tully B."/>
            <person name="Savalia P."/>
            <person name="Abuyen K."/>
            <person name="Baughan C."/>
            <person name="Romero E."/>
            <person name="Ronkowski C."/>
            <person name="Torres B."/>
            <person name="Tremblay J."/>
            <person name="Trujillo A."/>
            <person name="Tyler M."/>
            <person name="Perez-Rodriguez I."/>
            <person name="Amend J."/>
        </authorList>
    </citation>
    <scope>NUCLEOTIDE SEQUENCE [LARGE SCALE GENOMIC DNA]</scope>
    <source>
        <strain evidence="8 9">EPR-M</strain>
    </source>
</reference>
<evidence type="ECO:0000313" key="9">
    <source>
        <dbReference type="Proteomes" id="UP000193136"/>
    </source>
</evidence>
<evidence type="ECO:0000313" key="8">
    <source>
        <dbReference type="EMBL" id="ORJ63455.1"/>
    </source>
</evidence>
<dbReference type="InterPro" id="IPR032819">
    <property type="entry name" value="TruB_C"/>
</dbReference>
<keyword evidence="4 5" id="KW-0413">Isomerase</keyword>
<evidence type="ECO:0000256" key="5">
    <source>
        <dbReference type="HAMAP-Rule" id="MF_01080"/>
    </source>
</evidence>
<comment type="caution">
    <text evidence="8">The sequence shown here is derived from an EMBL/GenBank/DDBJ whole genome shotgun (WGS) entry which is preliminary data.</text>
</comment>
<dbReference type="RefSeq" id="WP_085008559.1">
    <property type="nucleotide sequence ID" value="NZ_NAAD01000001.1"/>
</dbReference>
<dbReference type="AlphaFoldDB" id="A0A1X0YE15"/>
<accession>A0A1X0YE15</accession>
<dbReference type="NCBIfam" id="TIGR00431">
    <property type="entry name" value="TruB"/>
    <property type="match status" value="1"/>
</dbReference>
<dbReference type="InterPro" id="IPR014780">
    <property type="entry name" value="tRNA_psdUridine_synth_TruB"/>
</dbReference>
<comment type="catalytic activity">
    <reaction evidence="1 5">
        <text>uridine(55) in tRNA = pseudouridine(55) in tRNA</text>
        <dbReference type="Rhea" id="RHEA:42532"/>
        <dbReference type="Rhea" id="RHEA-COMP:10101"/>
        <dbReference type="Rhea" id="RHEA-COMP:10102"/>
        <dbReference type="ChEBI" id="CHEBI:65314"/>
        <dbReference type="ChEBI" id="CHEBI:65315"/>
        <dbReference type="EC" id="5.4.99.25"/>
    </reaction>
</comment>
<evidence type="ECO:0000259" key="6">
    <source>
        <dbReference type="Pfam" id="PF01509"/>
    </source>
</evidence>
<dbReference type="PANTHER" id="PTHR13767:SF2">
    <property type="entry name" value="PSEUDOURIDYLATE SYNTHASE TRUB1"/>
    <property type="match status" value="1"/>
</dbReference>
<dbReference type="GO" id="GO:0031119">
    <property type="term" value="P:tRNA pseudouridine synthesis"/>
    <property type="evidence" value="ECO:0007669"/>
    <property type="project" value="UniProtKB-UniRule"/>
</dbReference>
<organism evidence="8 9">
    <name type="scientific">Geothermobacter hydrogeniphilus</name>
    <dbReference type="NCBI Taxonomy" id="1969733"/>
    <lineage>
        <taxon>Bacteria</taxon>
        <taxon>Pseudomonadati</taxon>
        <taxon>Thermodesulfobacteriota</taxon>
        <taxon>Desulfuromonadia</taxon>
        <taxon>Desulfuromonadales</taxon>
        <taxon>Geothermobacteraceae</taxon>
        <taxon>Geothermobacter</taxon>
    </lineage>
</organism>
<dbReference type="InterPro" id="IPR002501">
    <property type="entry name" value="PsdUridine_synth_N"/>
</dbReference>
<dbReference type="Proteomes" id="UP000193136">
    <property type="component" value="Unassembled WGS sequence"/>
</dbReference>
<name>A0A1X0YE15_9BACT</name>
<dbReference type="Pfam" id="PF16198">
    <property type="entry name" value="TruB_C_2"/>
    <property type="match status" value="1"/>
</dbReference>
<feature type="domain" description="tRNA pseudouridylate synthase B C-terminal" evidence="7">
    <location>
        <begin position="172"/>
        <end position="216"/>
    </location>
</feature>
<dbReference type="InterPro" id="IPR020103">
    <property type="entry name" value="PsdUridine_synth_cat_dom_sf"/>
</dbReference>
<feature type="active site" description="Nucleophile" evidence="5">
    <location>
        <position position="38"/>
    </location>
</feature>
<feature type="domain" description="Pseudouridine synthase II N-terminal" evidence="6">
    <location>
        <begin position="23"/>
        <end position="171"/>
    </location>
</feature>
<evidence type="ECO:0000256" key="3">
    <source>
        <dbReference type="ARBA" id="ARBA00022694"/>
    </source>
</evidence>
<sequence>MTGLLLIDKPEGLSSFDVVRRVRRSLKIKRVGHGGTLDPFATGLLPVAVGDATRLLEYLLGDWKRYRAVMRLGIATDTLDKTGKVIAQSRPDDGVHNRLGEVFAAHTGLVMQVPPMYSALKRDGVPLYKLARRGTEVERKARQVEIRELKLLAVEGDDVSFEVYCSKGTYVRTLADDIGRELGCGAHLTALRRLASGPFSLDDALPLETIETWDWSTPHPRLLSPLQAMSGYPVGQLSCSARRRLAHGVPPAAVDVAFDHAPEAGELVCLAAGGQLLAMARCAPDREREKRGDFELRKVFNT</sequence>
<dbReference type="STRING" id="1969733.B5V00_00910"/>
<dbReference type="PANTHER" id="PTHR13767">
    <property type="entry name" value="TRNA-PSEUDOURIDINE SYNTHASE"/>
    <property type="match status" value="1"/>
</dbReference>
<gene>
    <name evidence="5" type="primary">truB</name>
    <name evidence="8" type="ORF">B5V00_00910</name>
</gene>
<keyword evidence="9" id="KW-1185">Reference proteome</keyword>
<dbReference type="Gene3D" id="3.30.2350.10">
    <property type="entry name" value="Pseudouridine synthase"/>
    <property type="match status" value="1"/>
</dbReference>
<evidence type="ECO:0000259" key="7">
    <source>
        <dbReference type="Pfam" id="PF16198"/>
    </source>
</evidence>
<dbReference type="Pfam" id="PF01509">
    <property type="entry name" value="TruB_N"/>
    <property type="match status" value="1"/>
</dbReference>
<comment type="function">
    <text evidence="5">Responsible for synthesis of pseudouridine from uracil-55 in the psi GC loop of transfer RNAs.</text>
</comment>
<dbReference type="HAMAP" id="MF_01080">
    <property type="entry name" value="TruB_bact"/>
    <property type="match status" value="1"/>
</dbReference>
<protein>
    <recommendedName>
        <fullName evidence="5">tRNA pseudouridine synthase B</fullName>
        <ecNumber evidence="5">5.4.99.25</ecNumber>
    </recommendedName>
    <alternativeName>
        <fullName evidence="5">tRNA pseudouridine(55) synthase</fullName>
        <shortName evidence="5">Psi55 synthase</shortName>
    </alternativeName>
    <alternativeName>
        <fullName evidence="5">tRNA pseudouridylate synthase</fullName>
    </alternativeName>
    <alternativeName>
        <fullName evidence="5">tRNA-uridine isomerase</fullName>
    </alternativeName>
</protein>
<dbReference type="SUPFAM" id="SSF55120">
    <property type="entry name" value="Pseudouridine synthase"/>
    <property type="match status" value="1"/>
</dbReference>
<dbReference type="EC" id="5.4.99.25" evidence="5"/>
<dbReference type="GO" id="GO:0160148">
    <property type="term" value="F:tRNA pseudouridine(55) synthase activity"/>
    <property type="evidence" value="ECO:0007669"/>
    <property type="project" value="UniProtKB-EC"/>
</dbReference>
<dbReference type="GO" id="GO:0003723">
    <property type="term" value="F:RNA binding"/>
    <property type="evidence" value="ECO:0007669"/>
    <property type="project" value="InterPro"/>
</dbReference>
<dbReference type="CDD" id="cd02573">
    <property type="entry name" value="PseudoU_synth_EcTruB"/>
    <property type="match status" value="1"/>
</dbReference>